<sequence length="58" mass="6334">MCQVDKPFDGDQLCPQGGVGGWSGRQQHLNRRMLGDVEVVFTVITGNRVGLYLDLTVG</sequence>
<accession>A0ABN3SU80</accession>
<dbReference type="Proteomes" id="UP001500994">
    <property type="component" value="Unassembled WGS sequence"/>
</dbReference>
<organism evidence="1 2">
    <name type="scientific">Streptomyces lunalinharesii</name>
    <dbReference type="NCBI Taxonomy" id="333384"/>
    <lineage>
        <taxon>Bacteria</taxon>
        <taxon>Bacillati</taxon>
        <taxon>Actinomycetota</taxon>
        <taxon>Actinomycetes</taxon>
        <taxon>Kitasatosporales</taxon>
        <taxon>Streptomycetaceae</taxon>
        <taxon>Streptomyces</taxon>
    </lineage>
</organism>
<reference evidence="1 2" key="1">
    <citation type="journal article" date="2019" name="Int. J. Syst. Evol. Microbiol.">
        <title>The Global Catalogue of Microorganisms (GCM) 10K type strain sequencing project: providing services to taxonomists for standard genome sequencing and annotation.</title>
        <authorList>
            <consortium name="The Broad Institute Genomics Platform"/>
            <consortium name="The Broad Institute Genome Sequencing Center for Infectious Disease"/>
            <person name="Wu L."/>
            <person name="Ma J."/>
        </authorList>
    </citation>
    <scope>NUCLEOTIDE SEQUENCE [LARGE SCALE GENOMIC DNA]</scope>
    <source>
        <strain evidence="1 2">JCM 16374</strain>
    </source>
</reference>
<name>A0ABN3SU80_9ACTN</name>
<evidence type="ECO:0000313" key="1">
    <source>
        <dbReference type="EMBL" id="GAA2683156.1"/>
    </source>
</evidence>
<protein>
    <recommendedName>
        <fullName evidence="3">Transposase</fullName>
    </recommendedName>
</protein>
<evidence type="ECO:0008006" key="3">
    <source>
        <dbReference type="Google" id="ProtNLM"/>
    </source>
</evidence>
<comment type="caution">
    <text evidence="1">The sequence shown here is derived from an EMBL/GenBank/DDBJ whole genome shotgun (WGS) entry which is preliminary data.</text>
</comment>
<keyword evidence="2" id="KW-1185">Reference proteome</keyword>
<gene>
    <name evidence="1" type="ORF">GCM10009864_65070</name>
</gene>
<evidence type="ECO:0000313" key="2">
    <source>
        <dbReference type="Proteomes" id="UP001500994"/>
    </source>
</evidence>
<dbReference type="EMBL" id="BAAARK010000031">
    <property type="protein sequence ID" value="GAA2683156.1"/>
    <property type="molecule type" value="Genomic_DNA"/>
</dbReference>
<proteinExistence type="predicted"/>